<protein>
    <submittedName>
        <fullName evidence="2">Uncharacterized protein</fullName>
    </submittedName>
</protein>
<feature type="transmembrane region" description="Helical" evidence="1">
    <location>
        <begin position="52"/>
        <end position="69"/>
    </location>
</feature>
<evidence type="ECO:0000313" key="2">
    <source>
        <dbReference type="EMBL" id="CAG6685754.1"/>
    </source>
</evidence>
<keyword evidence="1" id="KW-0812">Transmembrane</keyword>
<evidence type="ECO:0000256" key="1">
    <source>
        <dbReference type="SAM" id="Phobius"/>
    </source>
</evidence>
<feature type="transmembrane region" description="Helical" evidence="1">
    <location>
        <begin position="75"/>
        <end position="96"/>
    </location>
</feature>
<dbReference type="AlphaFoldDB" id="A0A8D8TFY5"/>
<dbReference type="EMBL" id="HBUF01273211">
    <property type="protein sequence ID" value="CAG6685754.1"/>
    <property type="molecule type" value="Transcribed_RNA"/>
</dbReference>
<keyword evidence="1" id="KW-0472">Membrane</keyword>
<sequence length="109" mass="12698">MEKCGKFREGKEGKRRRQSCGKLLRFCDSKLVRHQFSSKFATTKKSSFGTRLFLNCCCLLSGQGTFWGINANFNFYTRLMAMKGWSLVMMMFWSLVMMMSESAKLQIIF</sequence>
<keyword evidence="1" id="KW-1133">Transmembrane helix</keyword>
<accession>A0A8D8TFY5</accession>
<proteinExistence type="predicted"/>
<organism evidence="2">
    <name type="scientific">Cacopsylla melanoneura</name>
    <dbReference type="NCBI Taxonomy" id="428564"/>
    <lineage>
        <taxon>Eukaryota</taxon>
        <taxon>Metazoa</taxon>
        <taxon>Ecdysozoa</taxon>
        <taxon>Arthropoda</taxon>
        <taxon>Hexapoda</taxon>
        <taxon>Insecta</taxon>
        <taxon>Pterygota</taxon>
        <taxon>Neoptera</taxon>
        <taxon>Paraneoptera</taxon>
        <taxon>Hemiptera</taxon>
        <taxon>Sternorrhyncha</taxon>
        <taxon>Psylloidea</taxon>
        <taxon>Psyllidae</taxon>
        <taxon>Psyllinae</taxon>
        <taxon>Cacopsylla</taxon>
    </lineage>
</organism>
<reference evidence="2" key="1">
    <citation type="submission" date="2021-05" db="EMBL/GenBank/DDBJ databases">
        <authorList>
            <person name="Alioto T."/>
            <person name="Alioto T."/>
            <person name="Gomez Garrido J."/>
        </authorList>
    </citation>
    <scope>NUCLEOTIDE SEQUENCE</scope>
</reference>
<name>A0A8D8TFY5_9HEMI</name>